<dbReference type="AlphaFoldDB" id="A0A917ZU12"/>
<name>A0A917ZU12_9ACTN</name>
<keyword evidence="3" id="KW-1185">Reference proteome</keyword>
<evidence type="ECO:0000313" key="3">
    <source>
        <dbReference type="Proteomes" id="UP000641932"/>
    </source>
</evidence>
<dbReference type="Proteomes" id="UP000641932">
    <property type="component" value="Unassembled WGS sequence"/>
</dbReference>
<organism evidence="2 3">
    <name type="scientific">Wenjunlia tyrosinilytica</name>
    <dbReference type="NCBI Taxonomy" id="1544741"/>
    <lineage>
        <taxon>Bacteria</taxon>
        <taxon>Bacillati</taxon>
        <taxon>Actinomycetota</taxon>
        <taxon>Actinomycetes</taxon>
        <taxon>Kitasatosporales</taxon>
        <taxon>Streptomycetaceae</taxon>
        <taxon>Wenjunlia</taxon>
    </lineage>
</organism>
<gene>
    <name evidence="2" type="ORF">GCM10012280_44200</name>
</gene>
<feature type="compositionally biased region" description="Low complexity" evidence="1">
    <location>
        <begin position="8"/>
        <end position="19"/>
    </location>
</feature>
<sequence length="324" mass="34628">MQWRSAYATTAGALTGALPTRKKPQDPPGPGAPGAPRQPWERTPAPCAVRPGGRLRPKGAVDLRRSARRAAQPPLPLTVHAAPDDRLLPNPESSNARPGPAAASASVALTPVPASAVLAARPGPVVPHEPVRTLHYPAGDIVVVSGLPGSGKSTLIRQTVADRGAVELIDSQDVRERYERVVPAWMPYAVYRPVVRAAHYRGLYRAVRSGRSLVVHDCGSMAWVRRWLARTALRRGGGMHLLLMDVTAREAADGQHARGRRVSAYAFARHRGASRRLIGAAEEAARCGGAPLARRRSRLPKGCVSAVLIDRSAAGALREIRFGD</sequence>
<evidence type="ECO:0000313" key="2">
    <source>
        <dbReference type="EMBL" id="GGO92917.1"/>
    </source>
</evidence>
<dbReference type="Gene3D" id="3.40.50.300">
    <property type="entry name" value="P-loop containing nucleotide triphosphate hydrolases"/>
    <property type="match status" value="1"/>
</dbReference>
<evidence type="ECO:0000256" key="1">
    <source>
        <dbReference type="SAM" id="MobiDB-lite"/>
    </source>
</evidence>
<dbReference type="InterPro" id="IPR027417">
    <property type="entry name" value="P-loop_NTPase"/>
</dbReference>
<dbReference type="Pfam" id="PF13671">
    <property type="entry name" value="AAA_33"/>
    <property type="match status" value="1"/>
</dbReference>
<comment type="caution">
    <text evidence="2">The sequence shown here is derived from an EMBL/GenBank/DDBJ whole genome shotgun (WGS) entry which is preliminary data.</text>
</comment>
<reference evidence="2" key="2">
    <citation type="submission" date="2020-09" db="EMBL/GenBank/DDBJ databases">
        <authorList>
            <person name="Sun Q."/>
            <person name="Zhou Y."/>
        </authorList>
    </citation>
    <scope>NUCLEOTIDE SEQUENCE</scope>
    <source>
        <strain evidence="2">CGMCC 4.7201</strain>
    </source>
</reference>
<dbReference type="EMBL" id="BMMS01000019">
    <property type="protein sequence ID" value="GGO92917.1"/>
    <property type="molecule type" value="Genomic_DNA"/>
</dbReference>
<proteinExistence type="predicted"/>
<feature type="region of interest" description="Disordered" evidence="1">
    <location>
        <begin position="1"/>
        <end position="102"/>
    </location>
</feature>
<reference evidence="2" key="1">
    <citation type="journal article" date="2014" name="Int. J. Syst. Evol. Microbiol.">
        <title>Complete genome sequence of Corynebacterium casei LMG S-19264T (=DSM 44701T), isolated from a smear-ripened cheese.</title>
        <authorList>
            <consortium name="US DOE Joint Genome Institute (JGI-PGF)"/>
            <person name="Walter F."/>
            <person name="Albersmeier A."/>
            <person name="Kalinowski J."/>
            <person name="Ruckert C."/>
        </authorList>
    </citation>
    <scope>NUCLEOTIDE SEQUENCE</scope>
    <source>
        <strain evidence="2">CGMCC 4.7201</strain>
    </source>
</reference>
<dbReference type="SUPFAM" id="SSF52540">
    <property type="entry name" value="P-loop containing nucleoside triphosphate hydrolases"/>
    <property type="match status" value="1"/>
</dbReference>
<protein>
    <submittedName>
        <fullName evidence="2">Uncharacterized protein</fullName>
    </submittedName>
</protein>
<accession>A0A917ZU12</accession>